<keyword evidence="1" id="KW-0472">Membrane</keyword>
<evidence type="ECO:0000313" key="2">
    <source>
        <dbReference type="EMBL" id="TCD03174.1"/>
    </source>
</evidence>
<keyword evidence="1" id="KW-0812">Transmembrane</keyword>
<protein>
    <submittedName>
        <fullName evidence="2">Uncharacterized protein</fullName>
    </submittedName>
</protein>
<gene>
    <name evidence="2" type="ORF">EZ437_04155</name>
</gene>
<sequence>MQLFSRKRGHQPLTGGLAAKVAGLWLVFQGQVAGWLNDRTIGYSTSRWLMLLVFFCLLAGSACIYLIISSIY</sequence>
<accession>A0A4R0NVW0</accession>
<evidence type="ECO:0000313" key="3">
    <source>
        <dbReference type="Proteomes" id="UP000293347"/>
    </source>
</evidence>
<keyword evidence="3" id="KW-1185">Reference proteome</keyword>
<dbReference type="RefSeq" id="WP_131593527.1">
    <property type="nucleotide sequence ID" value="NZ_SJSL01000001.1"/>
</dbReference>
<organism evidence="2 3">
    <name type="scientific">Pedobacter psychroterrae</name>
    <dbReference type="NCBI Taxonomy" id="2530453"/>
    <lineage>
        <taxon>Bacteria</taxon>
        <taxon>Pseudomonadati</taxon>
        <taxon>Bacteroidota</taxon>
        <taxon>Sphingobacteriia</taxon>
        <taxon>Sphingobacteriales</taxon>
        <taxon>Sphingobacteriaceae</taxon>
        <taxon>Pedobacter</taxon>
    </lineage>
</organism>
<keyword evidence="1" id="KW-1133">Transmembrane helix</keyword>
<dbReference type="AlphaFoldDB" id="A0A4R0NVW0"/>
<comment type="caution">
    <text evidence="2">The sequence shown here is derived from an EMBL/GenBank/DDBJ whole genome shotgun (WGS) entry which is preliminary data.</text>
</comment>
<feature type="transmembrane region" description="Helical" evidence="1">
    <location>
        <begin position="48"/>
        <end position="68"/>
    </location>
</feature>
<dbReference type="OrthoDB" id="771762at2"/>
<dbReference type="EMBL" id="SJSL01000001">
    <property type="protein sequence ID" value="TCD03174.1"/>
    <property type="molecule type" value="Genomic_DNA"/>
</dbReference>
<reference evidence="2 3" key="1">
    <citation type="submission" date="2019-02" db="EMBL/GenBank/DDBJ databases">
        <title>Pedobacter sp. RP-1-14 sp. nov., isolated from Arctic soil.</title>
        <authorList>
            <person name="Dahal R.H."/>
        </authorList>
    </citation>
    <scope>NUCLEOTIDE SEQUENCE [LARGE SCALE GENOMIC DNA]</scope>
    <source>
        <strain evidence="2 3">RP-1-14</strain>
    </source>
</reference>
<dbReference type="Proteomes" id="UP000293347">
    <property type="component" value="Unassembled WGS sequence"/>
</dbReference>
<proteinExistence type="predicted"/>
<name>A0A4R0NVW0_9SPHI</name>
<evidence type="ECO:0000256" key="1">
    <source>
        <dbReference type="SAM" id="Phobius"/>
    </source>
</evidence>
<feature type="transmembrane region" description="Helical" evidence="1">
    <location>
        <begin position="12"/>
        <end position="28"/>
    </location>
</feature>